<dbReference type="EMBL" id="JBBYHR010000011">
    <property type="protein sequence ID" value="MEL1245975.1"/>
    <property type="molecule type" value="Genomic_DNA"/>
</dbReference>
<proteinExistence type="predicted"/>
<sequence length="177" mass="20314">MEGILNGAIKEILGFLISRKNKSKLQHQKSTTDIATLKGGQAVHEFELEIPYNDSSLSKIKQFLGEHRFSVIEDVDNGIIAYSHDSHKTSEKLWMQVDQFSLPLRVVCIRSLSGSISVRFDDNYGGRIVIKKIRQRFIDKYQPLFTYYEILLKKAFNLTTNVKSTENFNGMIQNNKP</sequence>
<protein>
    <submittedName>
        <fullName evidence="1">Uncharacterized protein</fullName>
    </submittedName>
</protein>
<organism evidence="1 2">
    <name type="scientific">Flavobacterium arundinis</name>
    <dbReference type="NCBI Taxonomy" id="3139143"/>
    <lineage>
        <taxon>Bacteria</taxon>
        <taxon>Pseudomonadati</taxon>
        <taxon>Bacteroidota</taxon>
        <taxon>Flavobacteriia</taxon>
        <taxon>Flavobacteriales</taxon>
        <taxon>Flavobacteriaceae</taxon>
        <taxon>Flavobacterium</taxon>
    </lineage>
</organism>
<comment type="caution">
    <text evidence="1">The sequence shown here is derived from an EMBL/GenBank/DDBJ whole genome shotgun (WGS) entry which is preliminary data.</text>
</comment>
<gene>
    <name evidence="1" type="ORF">AAEO56_17005</name>
</gene>
<reference evidence="1 2" key="1">
    <citation type="submission" date="2024-04" db="EMBL/GenBank/DDBJ databases">
        <title>Flavobacterium sp. DGU11 16S ribosomal RNA gene Genome sequencing and assembly.</title>
        <authorList>
            <person name="Park S."/>
        </authorList>
    </citation>
    <scope>NUCLEOTIDE SEQUENCE [LARGE SCALE GENOMIC DNA]</scope>
    <source>
        <strain evidence="1 2">DGU11</strain>
    </source>
</reference>
<name>A0ABU9I0M4_9FLAO</name>
<keyword evidence="2" id="KW-1185">Reference proteome</keyword>
<dbReference type="RefSeq" id="WP_341698271.1">
    <property type="nucleotide sequence ID" value="NZ_JBBYHR010000011.1"/>
</dbReference>
<evidence type="ECO:0000313" key="1">
    <source>
        <dbReference type="EMBL" id="MEL1245975.1"/>
    </source>
</evidence>
<accession>A0ABU9I0M4</accession>
<evidence type="ECO:0000313" key="2">
    <source>
        <dbReference type="Proteomes" id="UP001464555"/>
    </source>
</evidence>
<dbReference type="Proteomes" id="UP001464555">
    <property type="component" value="Unassembled WGS sequence"/>
</dbReference>